<dbReference type="InterPro" id="IPR041700">
    <property type="entry name" value="OMP_b-brl_3"/>
</dbReference>
<dbReference type="SUPFAM" id="SSF56935">
    <property type="entry name" value="Porins"/>
    <property type="match status" value="1"/>
</dbReference>
<keyword evidence="8" id="KW-1185">Reference proteome</keyword>
<evidence type="ECO:0000256" key="2">
    <source>
        <dbReference type="ARBA" id="ARBA00023136"/>
    </source>
</evidence>
<dbReference type="InterPro" id="IPR012910">
    <property type="entry name" value="Plug_dom"/>
</dbReference>
<evidence type="ECO:0000259" key="5">
    <source>
        <dbReference type="Pfam" id="PF07715"/>
    </source>
</evidence>
<evidence type="ECO:0000256" key="1">
    <source>
        <dbReference type="ARBA" id="ARBA00004442"/>
    </source>
</evidence>
<dbReference type="InterPro" id="IPR008969">
    <property type="entry name" value="CarboxyPept-like_regulatory"/>
</dbReference>
<dbReference type="PANTHER" id="PTHR40980:SF5">
    <property type="entry name" value="TONB-DEPENDENT RECEPTOR"/>
    <property type="match status" value="1"/>
</dbReference>
<proteinExistence type="predicted"/>
<keyword evidence="3" id="KW-0998">Cell outer membrane</keyword>
<gene>
    <name evidence="7" type="ORF">ABXZ32_10610</name>
</gene>
<dbReference type="EMBL" id="JBEWYP010000005">
    <property type="protein sequence ID" value="MET7029850.1"/>
    <property type="molecule type" value="Genomic_DNA"/>
</dbReference>
<reference evidence="7 8" key="1">
    <citation type="submission" date="2024-07" db="EMBL/GenBank/DDBJ databases">
        <title>The genome sequence of type strain Sediminicola luteus GDMCC 1.2596T.</title>
        <authorList>
            <person name="Liu Y."/>
        </authorList>
    </citation>
    <scope>NUCLEOTIDE SEQUENCE [LARGE SCALE GENOMIC DNA]</scope>
    <source>
        <strain evidence="7 8">GDMCC 1.2596</strain>
    </source>
</reference>
<dbReference type="Pfam" id="PF14905">
    <property type="entry name" value="OMP_b-brl_3"/>
    <property type="match status" value="1"/>
</dbReference>
<dbReference type="RefSeq" id="WP_354618653.1">
    <property type="nucleotide sequence ID" value="NZ_JBEWYP010000005.1"/>
</dbReference>
<comment type="caution">
    <text evidence="7">The sequence shown here is derived from an EMBL/GenBank/DDBJ whole genome shotgun (WGS) entry which is preliminary data.</text>
</comment>
<evidence type="ECO:0000259" key="6">
    <source>
        <dbReference type="Pfam" id="PF14905"/>
    </source>
</evidence>
<protein>
    <submittedName>
        <fullName evidence="7">Carboxypeptidase-like regulatory domain-containing protein</fullName>
    </submittedName>
</protein>
<dbReference type="Gene3D" id="2.40.170.20">
    <property type="entry name" value="TonB-dependent receptor, beta-barrel domain"/>
    <property type="match status" value="1"/>
</dbReference>
<dbReference type="SUPFAM" id="SSF49464">
    <property type="entry name" value="Carboxypeptidase regulatory domain-like"/>
    <property type="match status" value="1"/>
</dbReference>
<evidence type="ECO:0000313" key="7">
    <source>
        <dbReference type="EMBL" id="MET7029850.1"/>
    </source>
</evidence>
<dbReference type="InterPro" id="IPR036942">
    <property type="entry name" value="Beta-barrel_TonB_sf"/>
</dbReference>
<accession>A0ABV2TZE2</accession>
<dbReference type="Pfam" id="PF13715">
    <property type="entry name" value="CarbopepD_reg_2"/>
    <property type="match status" value="1"/>
</dbReference>
<evidence type="ECO:0000256" key="3">
    <source>
        <dbReference type="ARBA" id="ARBA00023237"/>
    </source>
</evidence>
<feature type="domain" description="Outer membrane protein beta-barrel" evidence="6">
    <location>
        <begin position="593"/>
        <end position="915"/>
    </location>
</feature>
<dbReference type="PANTHER" id="PTHR40980">
    <property type="entry name" value="PLUG DOMAIN-CONTAINING PROTEIN"/>
    <property type="match status" value="1"/>
</dbReference>
<name>A0ABV2TZE2_9FLAO</name>
<dbReference type="Gene3D" id="2.170.130.10">
    <property type="entry name" value="TonB-dependent receptor, plug domain"/>
    <property type="match status" value="1"/>
</dbReference>
<sequence>MRLLLLSFCLVFVLQTKAQENTGRIVGKLIDKELNDEPLPFANVLIKGSTKGATSDYDGLYEISDLTSGTYTIAFSYLGYETVEIPEVQVTPGKVTTLNIPMSANQGVTLDEVVITVSARKDSETALILDQKRAVEIKESIGAVELGKIGVSDVAAATTKISGVTSSQTSGDVFVRGLGDRYLSTTLNGLTIPSDDVEKKNIDLSLFPTRVIQNVSISKTYTVESSADQASGVIDITSRELSGSEELSVGASSGINTNVAKGGVWDNFRVSQNLRNTSFGFYTKNQSTLQSITQQGWNTDKQDVPLDYSYSISAGKRFNDKLAVFLTGSHSQSYGYKQGLFRQFRSNFIDDTITDATTFKKNIVNSALLDVSYHINDKNKIKSSTFFVNKLNEEVFEGGRNGEATIFEETAPSEGLFQFIRDQNTKQTRLLITQLLGTHQVTEKNTLEWAGGFNLLNADEPNRIRNEVNFDPDGTFVQLGRNGGFQQRKSSQLIEDSEFTGHVKDILRIIDEDNKTFKIEIGASYRNKTRDFSSEFIGVEETSTNAINPPSIDNLGGIFQQANFDDGLLKINRLGTNAKGERKDIYTGELDSKAFFSDFNVGLEKWNFNVGMRYQQDQINVTYDIGNLFPRTGKSIKEYNNLYPSLNIKYSINELSAFRLAVSRTLTLPEFKEVSPFEYVSPTGQITRGNVDLEASRNLNYDLKWEYFPTAGQLVSVTAFYKNIADPINRVRDRGSAGVFSYFNSADKAEVFGLEMETKLDLATPKPMEDGADNSSYGLNMVFNATRMFHRQDLKEIFDDNGNLVRSFQYNNLTTTDLQGASDWIFNSSLNFTTASDNPFAISLTANYASDKIYALGVPTDQANRDIFYDAAIIEKGFVTLDAVMSQALGKNWNIRLVGKNLLNPNIEQTQSVRNSGTGIAQDQTVLSYTTGVGINLGVNYTF</sequence>
<dbReference type="InterPro" id="IPR037066">
    <property type="entry name" value="Plug_dom_sf"/>
</dbReference>
<keyword evidence="4" id="KW-0732">Signal</keyword>
<evidence type="ECO:0000256" key="4">
    <source>
        <dbReference type="SAM" id="SignalP"/>
    </source>
</evidence>
<dbReference type="Pfam" id="PF07715">
    <property type="entry name" value="Plug"/>
    <property type="match status" value="1"/>
</dbReference>
<feature type="chain" id="PRO_5047497927" evidence="4">
    <location>
        <begin position="19"/>
        <end position="943"/>
    </location>
</feature>
<keyword evidence="2" id="KW-0472">Membrane</keyword>
<feature type="signal peptide" evidence="4">
    <location>
        <begin position="1"/>
        <end position="18"/>
    </location>
</feature>
<comment type="subcellular location">
    <subcellularLocation>
        <location evidence="1">Cell outer membrane</location>
    </subcellularLocation>
</comment>
<feature type="domain" description="TonB-dependent receptor plug" evidence="5">
    <location>
        <begin position="139"/>
        <end position="233"/>
    </location>
</feature>
<organism evidence="7 8">
    <name type="scientific">Sediminicola luteus</name>
    <dbReference type="NCBI Taxonomy" id="319238"/>
    <lineage>
        <taxon>Bacteria</taxon>
        <taxon>Pseudomonadati</taxon>
        <taxon>Bacteroidota</taxon>
        <taxon>Flavobacteriia</taxon>
        <taxon>Flavobacteriales</taxon>
        <taxon>Flavobacteriaceae</taxon>
        <taxon>Sediminicola</taxon>
    </lineage>
</organism>
<dbReference type="Proteomes" id="UP001549773">
    <property type="component" value="Unassembled WGS sequence"/>
</dbReference>
<evidence type="ECO:0000313" key="8">
    <source>
        <dbReference type="Proteomes" id="UP001549773"/>
    </source>
</evidence>
<dbReference type="Gene3D" id="2.60.40.1120">
    <property type="entry name" value="Carboxypeptidase-like, regulatory domain"/>
    <property type="match status" value="1"/>
</dbReference>